<keyword evidence="2" id="KW-0833">Ubl conjugation pathway</keyword>
<feature type="domain" description="UBC core" evidence="4">
    <location>
        <begin position="427"/>
        <end position="609"/>
    </location>
</feature>
<evidence type="ECO:0000256" key="2">
    <source>
        <dbReference type="ARBA" id="ARBA00022786"/>
    </source>
</evidence>
<feature type="region of interest" description="Disordered" evidence="3">
    <location>
        <begin position="75"/>
        <end position="95"/>
    </location>
</feature>
<feature type="region of interest" description="Disordered" evidence="3">
    <location>
        <begin position="329"/>
        <end position="355"/>
    </location>
</feature>
<feature type="compositionally biased region" description="Basic and acidic residues" evidence="3">
    <location>
        <begin position="82"/>
        <end position="91"/>
    </location>
</feature>
<keyword evidence="5" id="KW-1185">Reference proteome</keyword>
<dbReference type="WBParaSite" id="nRc.2.0.1.t04261-RA">
    <property type="protein sequence ID" value="nRc.2.0.1.t04261-RA"/>
    <property type="gene ID" value="nRc.2.0.1.g04261"/>
</dbReference>
<dbReference type="PANTHER" id="PTHR46116:SF39">
    <property type="entry name" value="BACULOVIRAL IAP REPEAT-CONTAINING PROTEIN 6"/>
    <property type="match status" value="1"/>
</dbReference>
<dbReference type="CDD" id="cd23810">
    <property type="entry name" value="UBCc_BIRC6"/>
    <property type="match status" value="1"/>
</dbReference>
<dbReference type="AlphaFoldDB" id="A0A915HRV7"/>
<dbReference type="InterPro" id="IPR000608">
    <property type="entry name" value="UBC"/>
</dbReference>
<protein>
    <submittedName>
        <fullName evidence="6">UBC core domain-containing protein</fullName>
    </submittedName>
</protein>
<evidence type="ECO:0000259" key="4">
    <source>
        <dbReference type="PROSITE" id="PS50127"/>
    </source>
</evidence>
<keyword evidence="1" id="KW-0808">Transferase</keyword>
<dbReference type="OMA" id="RSRWDIE"/>
<dbReference type="PROSITE" id="PS50127">
    <property type="entry name" value="UBC_2"/>
    <property type="match status" value="1"/>
</dbReference>
<proteinExistence type="predicted"/>
<dbReference type="SMART" id="SM00212">
    <property type="entry name" value="UBCc"/>
    <property type="match status" value="1"/>
</dbReference>
<evidence type="ECO:0000256" key="3">
    <source>
        <dbReference type="SAM" id="MobiDB-lite"/>
    </source>
</evidence>
<dbReference type="GO" id="GO:0043066">
    <property type="term" value="P:negative regulation of apoptotic process"/>
    <property type="evidence" value="ECO:0007669"/>
    <property type="project" value="TreeGrafter"/>
</dbReference>
<reference evidence="6" key="1">
    <citation type="submission" date="2022-11" db="UniProtKB">
        <authorList>
            <consortium name="WormBaseParasite"/>
        </authorList>
    </citation>
    <scope>IDENTIFICATION</scope>
</reference>
<dbReference type="InterPro" id="IPR016135">
    <property type="entry name" value="UBQ-conjugating_enzyme/RWD"/>
</dbReference>
<dbReference type="GO" id="GO:0016740">
    <property type="term" value="F:transferase activity"/>
    <property type="evidence" value="ECO:0007669"/>
    <property type="project" value="UniProtKB-KW"/>
</dbReference>
<dbReference type="Pfam" id="PF00179">
    <property type="entry name" value="UQ_con"/>
    <property type="match status" value="1"/>
</dbReference>
<feature type="compositionally biased region" description="Polar residues" evidence="3">
    <location>
        <begin position="332"/>
        <end position="355"/>
    </location>
</feature>
<dbReference type="GO" id="GO:0005634">
    <property type="term" value="C:nucleus"/>
    <property type="evidence" value="ECO:0007669"/>
    <property type="project" value="TreeGrafter"/>
</dbReference>
<dbReference type="GO" id="GO:0004869">
    <property type="term" value="F:cysteine-type endopeptidase inhibitor activity"/>
    <property type="evidence" value="ECO:0007669"/>
    <property type="project" value="TreeGrafter"/>
</dbReference>
<evidence type="ECO:0000313" key="6">
    <source>
        <dbReference type="WBParaSite" id="nRc.2.0.1.t04261-RA"/>
    </source>
</evidence>
<dbReference type="PANTHER" id="PTHR46116">
    <property type="entry name" value="(E3-INDEPENDENT) E2 UBIQUITIN-CONJUGATING ENZYME"/>
    <property type="match status" value="1"/>
</dbReference>
<accession>A0A915HRV7</accession>
<name>A0A915HRV7_ROMCU</name>
<evidence type="ECO:0000256" key="1">
    <source>
        <dbReference type="ARBA" id="ARBA00022679"/>
    </source>
</evidence>
<dbReference type="Gene3D" id="3.10.110.10">
    <property type="entry name" value="Ubiquitin Conjugating Enzyme"/>
    <property type="match status" value="1"/>
</dbReference>
<dbReference type="Proteomes" id="UP000887565">
    <property type="component" value="Unplaced"/>
</dbReference>
<organism evidence="5 6">
    <name type="scientific">Romanomermis culicivorax</name>
    <name type="common">Nematode worm</name>
    <dbReference type="NCBI Taxonomy" id="13658"/>
    <lineage>
        <taxon>Eukaryota</taxon>
        <taxon>Metazoa</taxon>
        <taxon>Ecdysozoa</taxon>
        <taxon>Nematoda</taxon>
        <taxon>Enoplea</taxon>
        <taxon>Dorylaimia</taxon>
        <taxon>Mermithida</taxon>
        <taxon>Mermithoidea</taxon>
        <taxon>Mermithidae</taxon>
        <taxon>Romanomermis</taxon>
    </lineage>
</organism>
<dbReference type="SUPFAM" id="SSF54495">
    <property type="entry name" value="UBC-like"/>
    <property type="match status" value="1"/>
</dbReference>
<evidence type="ECO:0000313" key="5">
    <source>
        <dbReference type="Proteomes" id="UP000887565"/>
    </source>
</evidence>
<feature type="region of interest" description="Disordered" evidence="3">
    <location>
        <begin position="255"/>
        <end position="278"/>
    </location>
</feature>
<sequence length="723" mass="81487">MTVDEKLHLLDNGVLAKIVLMIVERSGNVLDGGTTDVQRRISYINEMHVSKNRDSNRNKKNGFVSQIQIINGVKMSSSKQQQNDHHQDHSMKMGKNQSSIKLKGVGYGYGSTRSRWDVERAIEGLVVKEEQLVWLMNCLTSYIYCSNPDFSEPVEIFKVEWSKEPSHIKQELVDMIAGSAIIASFDYHLKNESLFDVSERIDFYQSLIDLVCSITVLLSEFYRDLPPARSIFILLNRFSRMLNGYALNFGKGHHKASSSSSLAPPWTPNPPDSGTRRYDNSCRTYVYSGGQTPLTPPDFRLIDFASRVEKCCRLISLSKQTTTRKLIDRQRLNSQTSTDLGKNQQPDDGSSIGNKQSTISTLSIFESVMPPPTAHREESIESEYNSVLKPLQIVYEKFIGDFGKLSVPFAFTKEAKSVNPFSPSLKERSRRIARELASLHNALPMSASNSIFLCVDESEAYCSETVELNNITQGRIDIMKVLITGPDDTPYQNGLFEFDLFFPSTYPFSPPKVSFLTTARGEVRFNPNLYQDGKICLSILNTWEGRPEEKWNPFCSLLQVLVSIQALIFVRDPYFNEPGFERYLGTEKGAKLSESYNLQLRQATVCYGILEQLKHPPDHFREVIRRHCRVKKSLIEEQLDKWIRDAYAAYNKNAVSTTAKQAATAGAAADDPTTAAAIDVKSATELISSSSLSTLTVLKTFERNVEAAKKELNDLFSKSVDTL</sequence>